<evidence type="ECO:0000256" key="1">
    <source>
        <dbReference type="ARBA" id="ARBA00007447"/>
    </source>
</evidence>
<dbReference type="SUPFAM" id="SSF50630">
    <property type="entry name" value="Acid proteases"/>
    <property type="match status" value="1"/>
</dbReference>
<protein>
    <recommendedName>
        <fullName evidence="4">Peptidase A1 domain-containing protein</fullName>
    </recommendedName>
</protein>
<dbReference type="InterPro" id="IPR021109">
    <property type="entry name" value="Peptidase_aspartic_dom_sf"/>
</dbReference>
<dbReference type="PANTHER" id="PTHR47967">
    <property type="entry name" value="OS07G0603500 PROTEIN-RELATED"/>
    <property type="match status" value="1"/>
</dbReference>
<dbReference type="Gene3D" id="2.40.70.10">
    <property type="entry name" value="Acid Proteases"/>
    <property type="match status" value="1"/>
</dbReference>
<accession>A0A218XV65</accession>
<reference evidence="6" key="1">
    <citation type="journal article" date="2017" name="Plant J.">
        <title>The pomegranate (Punica granatum L.) genome and the genomics of punicalagin biosynthesis.</title>
        <authorList>
            <person name="Qin G."/>
            <person name="Xu C."/>
            <person name="Ming R."/>
            <person name="Tang H."/>
            <person name="Guyot R."/>
            <person name="Kramer E.M."/>
            <person name="Hu Y."/>
            <person name="Yi X."/>
            <person name="Qi Y."/>
            <person name="Xu X."/>
            <person name="Gao Z."/>
            <person name="Pan H."/>
            <person name="Jian J."/>
            <person name="Tian Y."/>
            <person name="Yue Z."/>
            <person name="Xu Y."/>
        </authorList>
    </citation>
    <scope>NUCLEOTIDE SEQUENCE [LARGE SCALE GENOMIC DNA]</scope>
    <source>
        <strain evidence="6">cv. Dabenzi</strain>
    </source>
</reference>
<evidence type="ECO:0000313" key="6">
    <source>
        <dbReference type="Proteomes" id="UP000197138"/>
    </source>
</evidence>
<dbReference type="Proteomes" id="UP000197138">
    <property type="component" value="Unassembled WGS sequence"/>
</dbReference>
<name>A0A218XV65_PUNGR</name>
<feature type="domain" description="Peptidase A1" evidence="4">
    <location>
        <begin position="1"/>
        <end position="78"/>
    </location>
</feature>
<evidence type="ECO:0000256" key="3">
    <source>
        <dbReference type="ARBA" id="ARBA00022801"/>
    </source>
</evidence>
<dbReference type="InterPro" id="IPR032861">
    <property type="entry name" value="TAXi_N"/>
</dbReference>
<dbReference type="InterPro" id="IPR051708">
    <property type="entry name" value="Plant_Aspart_Prot_A1"/>
</dbReference>
<organism evidence="5 6">
    <name type="scientific">Punica granatum</name>
    <name type="common">Pomegranate</name>
    <dbReference type="NCBI Taxonomy" id="22663"/>
    <lineage>
        <taxon>Eukaryota</taxon>
        <taxon>Viridiplantae</taxon>
        <taxon>Streptophyta</taxon>
        <taxon>Embryophyta</taxon>
        <taxon>Tracheophyta</taxon>
        <taxon>Spermatophyta</taxon>
        <taxon>Magnoliopsida</taxon>
        <taxon>eudicotyledons</taxon>
        <taxon>Gunneridae</taxon>
        <taxon>Pentapetalae</taxon>
        <taxon>rosids</taxon>
        <taxon>malvids</taxon>
        <taxon>Myrtales</taxon>
        <taxon>Lythraceae</taxon>
        <taxon>Punica</taxon>
    </lineage>
</organism>
<dbReference type="PROSITE" id="PS51767">
    <property type="entry name" value="PEPTIDASE_A1"/>
    <property type="match status" value="1"/>
</dbReference>
<dbReference type="AlphaFoldDB" id="A0A218XV65"/>
<comment type="caution">
    <text evidence="5">The sequence shown here is derived from an EMBL/GenBank/DDBJ whole genome shotgun (WGS) entry which is preliminary data.</text>
</comment>
<dbReference type="GO" id="GO:0008233">
    <property type="term" value="F:peptidase activity"/>
    <property type="evidence" value="ECO:0007669"/>
    <property type="project" value="UniProtKB-KW"/>
</dbReference>
<dbReference type="EMBL" id="MTKT01000790">
    <property type="protein sequence ID" value="OWM88698.1"/>
    <property type="molecule type" value="Genomic_DNA"/>
</dbReference>
<dbReference type="PANTHER" id="PTHR47967:SF66">
    <property type="entry name" value="ASPARTIC PROTEINASE CDR1-RELATED"/>
    <property type="match status" value="1"/>
</dbReference>
<dbReference type="Pfam" id="PF14543">
    <property type="entry name" value="TAXi_N"/>
    <property type="match status" value="1"/>
</dbReference>
<evidence type="ECO:0000256" key="2">
    <source>
        <dbReference type="ARBA" id="ARBA00022670"/>
    </source>
</evidence>
<keyword evidence="3" id="KW-0378">Hydrolase</keyword>
<dbReference type="InterPro" id="IPR033121">
    <property type="entry name" value="PEPTIDASE_A1"/>
</dbReference>
<sequence>MDTGSDLTWTQCKYCTRCFSLQTPLFNPNKSSTYASVSCNSKECRLVPNTECDEVQGWKCAYWIIYGDGSFSRGPVAT</sequence>
<comment type="similarity">
    <text evidence="1">Belongs to the peptidase A1 family.</text>
</comment>
<gene>
    <name evidence="5" type="ORF">CDL15_Pgr002465</name>
</gene>
<evidence type="ECO:0000313" key="5">
    <source>
        <dbReference type="EMBL" id="OWM88698.1"/>
    </source>
</evidence>
<proteinExistence type="inferred from homology"/>
<evidence type="ECO:0000259" key="4">
    <source>
        <dbReference type="PROSITE" id="PS51767"/>
    </source>
</evidence>
<dbReference type="GO" id="GO:0005576">
    <property type="term" value="C:extracellular region"/>
    <property type="evidence" value="ECO:0007669"/>
    <property type="project" value="TreeGrafter"/>
</dbReference>
<dbReference type="GO" id="GO:0006508">
    <property type="term" value="P:proteolysis"/>
    <property type="evidence" value="ECO:0007669"/>
    <property type="project" value="UniProtKB-KW"/>
</dbReference>
<keyword evidence="2" id="KW-0645">Protease</keyword>